<evidence type="ECO:0000256" key="1">
    <source>
        <dbReference type="SAM" id="MobiDB-lite"/>
    </source>
</evidence>
<accession>A0A058ZAY7</accession>
<dbReference type="GeneID" id="20526757"/>
<feature type="compositionally biased region" description="Low complexity" evidence="1">
    <location>
        <begin position="508"/>
        <end position="517"/>
    </location>
</feature>
<name>A0A058ZAY7_FONAL</name>
<dbReference type="PANTHER" id="PTHR48125:SF10">
    <property type="entry name" value="OS12G0136300 PROTEIN"/>
    <property type="match status" value="1"/>
</dbReference>
<feature type="compositionally biased region" description="Basic and acidic residues" evidence="1">
    <location>
        <begin position="1017"/>
        <end position="1028"/>
    </location>
</feature>
<organism evidence="2">
    <name type="scientific">Fonticula alba</name>
    <name type="common">Slime mold</name>
    <dbReference type="NCBI Taxonomy" id="691883"/>
    <lineage>
        <taxon>Eukaryota</taxon>
        <taxon>Rotosphaerida</taxon>
        <taxon>Fonticulaceae</taxon>
        <taxon>Fonticula</taxon>
    </lineage>
</organism>
<dbReference type="PANTHER" id="PTHR48125">
    <property type="entry name" value="LP07818P1"/>
    <property type="match status" value="1"/>
</dbReference>
<feature type="region of interest" description="Disordered" evidence="1">
    <location>
        <begin position="1017"/>
        <end position="1052"/>
    </location>
</feature>
<dbReference type="InterPro" id="IPR011989">
    <property type="entry name" value="ARM-like"/>
</dbReference>
<dbReference type="EMBL" id="KB932203">
    <property type="protein sequence ID" value="KCV71083.1"/>
    <property type="molecule type" value="Genomic_DNA"/>
</dbReference>
<feature type="compositionally biased region" description="Pro residues" evidence="1">
    <location>
        <begin position="592"/>
        <end position="609"/>
    </location>
</feature>
<feature type="region of interest" description="Disordered" evidence="1">
    <location>
        <begin position="475"/>
        <end position="517"/>
    </location>
</feature>
<feature type="compositionally biased region" description="Pro residues" evidence="1">
    <location>
        <begin position="551"/>
        <end position="562"/>
    </location>
</feature>
<dbReference type="Gene3D" id="1.25.10.10">
    <property type="entry name" value="Leucine-rich Repeat Variant"/>
    <property type="match status" value="1"/>
</dbReference>
<feature type="compositionally biased region" description="Low complexity" evidence="1">
    <location>
        <begin position="629"/>
        <end position="653"/>
    </location>
</feature>
<feature type="region of interest" description="Disordered" evidence="1">
    <location>
        <begin position="1"/>
        <end position="29"/>
    </location>
</feature>
<evidence type="ECO:0000313" key="3">
    <source>
        <dbReference type="Proteomes" id="UP000030693"/>
    </source>
</evidence>
<keyword evidence="3" id="KW-1185">Reference proteome</keyword>
<dbReference type="Proteomes" id="UP000030693">
    <property type="component" value="Unassembled WGS sequence"/>
</dbReference>
<dbReference type="STRING" id="691883.A0A058ZAY7"/>
<reference evidence="2" key="1">
    <citation type="submission" date="2013-04" db="EMBL/GenBank/DDBJ databases">
        <title>The Genome Sequence of Fonticula alba ATCC 38817.</title>
        <authorList>
            <consortium name="The Broad Institute Genomics Platform"/>
            <person name="Russ C."/>
            <person name="Cuomo C."/>
            <person name="Burger G."/>
            <person name="Gray M.W."/>
            <person name="Holland P.W.H."/>
            <person name="King N."/>
            <person name="Lang F.B.F."/>
            <person name="Roger A.J."/>
            <person name="Ruiz-Trillo I."/>
            <person name="Brown M."/>
            <person name="Walker B."/>
            <person name="Young S."/>
            <person name="Zeng Q."/>
            <person name="Gargeya S."/>
            <person name="Fitzgerald M."/>
            <person name="Haas B."/>
            <person name="Abouelleil A."/>
            <person name="Allen A.W."/>
            <person name="Alvarado L."/>
            <person name="Arachchi H.M."/>
            <person name="Berlin A.M."/>
            <person name="Chapman S.B."/>
            <person name="Gainer-Dewar J."/>
            <person name="Goldberg J."/>
            <person name="Griggs A."/>
            <person name="Gujja S."/>
            <person name="Hansen M."/>
            <person name="Howarth C."/>
            <person name="Imamovic A."/>
            <person name="Ireland A."/>
            <person name="Larimer J."/>
            <person name="McCowan C."/>
            <person name="Murphy C."/>
            <person name="Pearson M."/>
            <person name="Poon T.W."/>
            <person name="Priest M."/>
            <person name="Roberts A."/>
            <person name="Saif S."/>
            <person name="Shea T."/>
            <person name="Sisk P."/>
            <person name="Sykes S."/>
            <person name="Wortman J."/>
            <person name="Nusbaum C."/>
            <person name="Birren B."/>
        </authorList>
    </citation>
    <scope>NUCLEOTIDE SEQUENCE [LARGE SCALE GENOMIC DNA]</scope>
    <source>
        <strain evidence="2">ATCC 38817</strain>
    </source>
</reference>
<feature type="region of interest" description="Disordered" evidence="1">
    <location>
        <begin position="551"/>
        <end position="570"/>
    </location>
</feature>
<feature type="region of interest" description="Disordered" evidence="1">
    <location>
        <begin position="592"/>
        <end position="664"/>
    </location>
</feature>
<proteinExistence type="predicted"/>
<sequence length="1582" mass="165088">MNSHMALPPPPGAPLGFGPGAPPSAAAPTAEAAPVDFSHATHLPSLGLLSTATEGLVDVVAAVLLSQASNADYPAEALASLSDLLLLHRPDRLVTFVAYNSPILFRAIVRHRNAEARKWLAGFVTSACRIKPELLPMLAPLVLLVCRQLPVSSDPETARAWLAALAILTPLTLREVLRETIPTRQAAELAWRCIFLAGLLALDLVFPGPAPPGSGPFAGVPESVKLRGLYLCHRLALLYIPADTRSHIRNPLPEALLPARDQPTLLAGAVEDLETRRLFLLSLLDVEKDHPILMYRQLERAGSVALRLIADSITTPSSPTQLVAAMSLLPQLIRLRARIAQPALVPLVLRRTPRIWRPEPQFVAQRPPGFVDLDPVQTASLRHVHSEVVSTIMRIPGSSDLANAKPQVAHLLAGPFAAPGSVPPMNSMLPPPPRPMPVFLSRTIAAVTARQTQIGTTNKGLLLPGSADTDRQFGFAAMSGPGATEDPGPGARDALAPGKRPMPPADGPASKAPRLAGAAARSPAELAASVPLHVAVDMVVWGLSQVQPRAPVPSAAPGPGPGPGHGAHDLAIKAEFPPVGIPPGLGFLAPPPPPAGLGFGAPPPAPPAGVPMHPSAGAPVPGPGPRPGPASATPAGQGASGALSSSSSAGPVAPAAPAPGPSVDFEDFPSAGEFVLSALDRALGVLSSLGPPAGGPDEADADADRQAVCTDLNSLIIGLISRNMLDAQSTGACSAELFAFSDSDPEDGADTAAASPVDYALPLDMPLRMALAEKMTSFCSGRLPDTVQLALSWLHSEFQAASLKLEDDNAFAHYDSCLHGLLARVATSLRPEWHDIRVLSQPAAWTPLQVGAPATPSVVLLLAEVPRLTETCFEFIAALCGSGGAAAPAASGKPFSFPLLDRESALRLGLACAASLVEKRRRSLDPGTTDPWIHRLLTEILAPLCFSADKASRFVAIRFAILWRFDPGASPAFTDGLAPEGHELAEPDGGPDIGLTILRLTCRHFLTLAQVSQADIDQHHEQQPEADQRPAGAAAAAATTTDAPDAADHADAADPSDNEYLLSFMVLFVVLSIRQPALLNHLVEVFARQTIPEVRRLLISQLERTFNVWSAQSAGFLSAVRRAACLEGLDEQLAAAGPEGDLATIRATKFASTVELFVALVRLACTAKPPTPAMLGLLQEALCPVVDMVDVLEIQPADGPGDIVPPRECAPWQSDWADLFVQLLSYSLGAMSAHQALAVLPTVLMLPIPAASKSEVLRCFFDGAGFPTADQAEAYLGQTLTAPGSVLAPVLWPCTAPLTPEVVLMALHQLRVQQPVLVPPAADQADGSSTGGDQSPRLTLRGLLLGNEICTTQHAAAFGPAVAATVLPLLAAGVPAHVLVGMAPGQLPPRLDFANPIPLLIFRTALHVHKHFGEMADVRSACLATLVVLVSRRARHTTDTTGEPWWAASVMLSGFLRFCELLLPEAAAIIALAPALPHATVRAELRPGSRLLAALGHAADAAVAFTGGNAGAWPLPASLEEFAASSLRPQCRRLVGHFLAHGDPLGSWTLATAASSFVATFAGAATGPAAPPPAADVDMAHE</sequence>
<dbReference type="RefSeq" id="XP_009494206.1">
    <property type="nucleotide sequence ID" value="XM_009495931.1"/>
</dbReference>
<protein>
    <submittedName>
        <fullName evidence="2">Uncharacterized protein</fullName>
    </submittedName>
</protein>
<gene>
    <name evidence="2" type="ORF">H696_02032</name>
</gene>
<feature type="compositionally biased region" description="Low complexity" evidence="1">
    <location>
        <begin position="1029"/>
        <end position="1044"/>
    </location>
</feature>
<evidence type="ECO:0000313" key="2">
    <source>
        <dbReference type="EMBL" id="KCV71083.1"/>
    </source>
</evidence>